<dbReference type="InterPro" id="IPR012854">
    <property type="entry name" value="Cu_amine_oxidase-like_N"/>
</dbReference>
<dbReference type="RefSeq" id="WP_071319277.1">
    <property type="nucleotide sequence ID" value="NZ_CP063356.2"/>
</dbReference>
<dbReference type="InterPro" id="IPR036582">
    <property type="entry name" value="Mao_N_sf"/>
</dbReference>
<reference evidence="3 4" key="2">
    <citation type="journal article" date="2017" name="Genome Announc.">
        <title>Draft Genome Sequences of Four Alkaliphilic Bacteria Belonging to the Anaerobacillus Genus.</title>
        <authorList>
            <person name="Bassil N.M."/>
            <person name="Lloyd J.R."/>
        </authorList>
    </citation>
    <scope>NUCLEOTIDE SEQUENCE [LARGE SCALE GENOMIC DNA]</scope>
    <source>
        <strain evidence="3 4">NB2006</strain>
    </source>
</reference>
<dbReference type="PANTHER" id="PTHR30383:SF5">
    <property type="entry name" value="SGNH HYDROLASE-TYPE ESTERASE DOMAIN-CONTAINING PROTEIN"/>
    <property type="match status" value="1"/>
</dbReference>
<dbReference type="Gene3D" id="3.30.457.10">
    <property type="entry name" value="Copper amine oxidase-like, N-terminal domain"/>
    <property type="match status" value="1"/>
</dbReference>
<dbReference type="InterPro" id="IPR001087">
    <property type="entry name" value="GDSL"/>
</dbReference>
<evidence type="ECO:0000313" key="2">
    <source>
        <dbReference type="EMBL" id="OIJ04524.1"/>
    </source>
</evidence>
<dbReference type="SUPFAM" id="SSF55383">
    <property type="entry name" value="Copper amine oxidase, domain N"/>
    <property type="match status" value="1"/>
</dbReference>
<evidence type="ECO:0000313" key="3">
    <source>
        <dbReference type="EMBL" id="QOY35659.1"/>
    </source>
</evidence>
<dbReference type="Proteomes" id="UP000180175">
    <property type="component" value="Chromosome"/>
</dbReference>
<dbReference type="SUPFAM" id="SSF52266">
    <property type="entry name" value="SGNH hydrolase"/>
    <property type="match status" value="1"/>
</dbReference>
<sequence>MKYIRRKTLAFVMIFTLMFVVTVPTFTDAKSDSILYVALGDSLTVGLEPQQLLDPEAKVYGFVDRVYEQSLFYNKTTVKNYGVNGLTSSGLKNIIVTMDNGTTPKKSDIQNNLRDPWIDPLLKSMSLLKEDIKHADLITISIGGNDFGARTYIDIRDLDDQELQLFLTEKIAEYLINIEETLGIIYNLNPDVTIVIADQYNPFPRINRDMYNKLTLLSTTFTKVLEELVKKYKKENYELLLAPVAKDFINREVLYTHILRADIHPNQRGYEAMAKTISETLWGVYHEAPLSDKPITIIVKGKELQIPFPPVILNGSTFVPIREYAETLGAEVSWNGATQSAIVNLNDEVISFKVGKNFITIGDEIVKLNDQIQMLNGKVYVPLRAIAEGLKFDVIYIKETKRAFIN</sequence>
<name>A0A1S2KWL7_9BACI</name>
<dbReference type="Pfam" id="PF00657">
    <property type="entry name" value="Lipase_GDSL"/>
    <property type="match status" value="1"/>
</dbReference>
<keyword evidence="4" id="KW-1185">Reference proteome</keyword>
<dbReference type="OrthoDB" id="1815486at2"/>
<evidence type="ECO:0000313" key="4">
    <source>
        <dbReference type="Proteomes" id="UP000180175"/>
    </source>
</evidence>
<reference evidence="2 4" key="1">
    <citation type="submission" date="2016-10" db="EMBL/GenBank/DDBJ databases">
        <title>Draft genome sequences of four alkaliphilic bacteria belonging to the Anaerobacillus genus.</title>
        <authorList>
            <person name="Bassil N.M."/>
            <person name="Lloyd J.R."/>
        </authorList>
    </citation>
    <scope>NUCLEOTIDE SEQUENCE [LARGE SCALE GENOMIC DNA]</scope>
    <source>
        <strain evidence="2 4">NB2006</strain>
    </source>
</reference>
<reference evidence="3" key="4">
    <citation type="submission" date="2020-10" db="EMBL/GenBank/DDBJ databases">
        <authorList>
            <person name="Bassil N.M."/>
            <person name="Lloyd J.R."/>
        </authorList>
    </citation>
    <scope>NUCLEOTIDE SEQUENCE</scope>
    <source>
        <strain evidence="3">NB2006</strain>
    </source>
</reference>
<dbReference type="InterPro" id="IPR036514">
    <property type="entry name" value="SGNH_hydro_sf"/>
</dbReference>
<protein>
    <recommendedName>
        <fullName evidence="1">Copper amine oxidase-like N-terminal domain-containing protein</fullName>
    </recommendedName>
</protein>
<dbReference type="EMBL" id="CP063356">
    <property type="protein sequence ID" value="QOY35659.1"/>
    <property type="molecule type" value="Genomic_DNA"/>
</dbReference>
<dbReference type="KEGG" id="aia:AWH56_023835"/>
<dbReference type="Gene3D" id="3.40.50.1110">
    <property type="entry name" value="SGNH hydrolase"/>
    <property type="match status" value="1"/>
</dbReference>
<dbReference type="Pfam" id="PF07833">
    <property type="entry name" value="Cu_amine_oxidN1"/>
    <property type="match status" value="1"/>
</dbReference>
<dbReference type="InterPro" id="IPR051532">
    <property type="entry name" value="Ester_Hydrolysis_Enzymes"/>
</dbReference>
<dbReference type="AlphaFoldDB" id="A0A1S2KWL7"/>
<accession>A0A1S2KWL7</accession>
<dbReference type="PANTHER" id="PTHR30383">
    <property type="entry name" value="THIOESTERASE 1/PROTEASE 1/LYSOPHOSPHOLIPASE L1"/>
    <property type="match status" value="1"/>
</dbReference>
<gene>
    <name evidence="3" type="ORF">AWH56_023835</name>
    <name evidence="2" type="ORF">AWH56_23090</name>
</gene>
<dbReference type="GO" id="GO:0004622">
    <property type="term" value="F:phosphatidylcholine lysophospholipase activity"/>
    <property type="evidence" value="ECO:0007669"/>
    <property type="project" value="TreeGrafter"/>
</dbReference>
<feature type="domain" description="Copper amine oxidase-like N-terminal" evidence="1">
    <location>
        <begin position="299"/>
        <end position="403"/>
    </location>
</feature>
<dbReference type="EMBL" id="LQXD01000199">
    <property type="protein sequence ID" value="OIJ04524.1"/>
    <property type="molecule type" value="Genomic_DNA"/>
</dbReference>
<evidence type="ECO:0000259" key="1">
    <source>
        <dbReference type="Pfam" id="PF07833"/>
    </source>
</evidence>
<organism evidence="2 4">
    <name type="scientific">Anaerobacillus isosaccharinicus</name>
    <dbReference type="NCBI Taxonomy" id="1532552"/>
    <lineage>
        <taxon>Bacteria</taxon>
        <taxon>Bacillati</taxon>
        <taxon>Bacillota</taxon>
        <taxon>Bacilli</taxon>
        <taxon>Bacillales</taxon>
        <taxon>Bacillaceae</taxon>
        <taxon>Anaerobacillus</taxon>
    </lineage>
</organism>
<reference evidence="3 4" key="3">
    <citation type="journal article" date="2019" name="Int. J. Syst. Evol. Microbiol.">
        <title>Anaerobacillus isosaccharinicus sp. nov., an alkaliphilic bacterium which degrades isosaccharinic acid.</title>
        <authorList>
            <person name="Bassil N.M."/>
            <person name="Lloyd J.R."/>
        </authorList>
    </citation>
    <scope>NUCLEOTIDE SEQUENCE [LARGE SCALE GENOMIC DNA]</scope>
    <source>
        <strain evidence="3 4">NB2006</strain>
    </source>
</reference>
<proteinExistence type="predicted"/>